<proteinExistence type="predicted"/>
<gene>
    <name evidence="1" type="ORF">Nepgr_032489</name>
</gene>
<keyword evidence="2" id="KW-1185">Reference proteome</keyword>
<dbReference type="AlphaFoldDB" id="A0AAD3Y8B9"/>
<dbReference type="Proteomes" id="UP001279734">
    <property type="component" value="Unassembled WGS sequence"/>
</dbReference>
<protein>
    <submittedName>
        <fullName evidence="1">Uncharacterized protein</fullName>
    </submittedName>
</protein>
<evidence type="ECO:0000313" key="1">
    <source>
        <dbReference type="EMBL" id="GMH30646.1"/>
    </source>
</evidence>
<name>A0AAD3Y8B9_NEPGR</name>
<evidence type="ECO:0000313" key="2">
    <source>
        <dbReference type="Proteomes" id="UP001279734"/>
    </source>
</evidence>
<sequence>MCALFTAVHGQLVDVCVSERSVALLFCSRKLRGCSVEFELKGLTDRTVPLCSIV</sequence>
<organism evidence="1 2">
    <name type="scientific">Nepenthes gracilis</name>
    <name type="common">Slender pitcher plant</name>
    <dbReference type="NCBI Taxonomy" id="150966"/>
    <lineage>
        <taxon>Eukaryota</taxon>
        <taxon>Viridiplantae</taxon>
        <taxon>Streptophyta</taxon>
        <taxon>Embryophyta</taxon>
        <taxon>Tracheophyta</taxon>
        <taxon>Spermatophyta</taxon>
        <taxon>Magnoliopsida</taxon>
        <taxon>eudicotyledons</taxon>
        <taxon>Gunneridae</taxon>
        <taxon>Pentapetalae</taxon>
        <taxon>Caryophyllales</taxon>
        <taxon>Nepenthaceae</taxon>
        <taxon>Nepenthes</taxon>
    </lineage>
</organism>
<accession>A0AAD3Y8B9</accession>
<comment type="caution">
    <text evidence="1">The sequence shown here is derived from an EMBL/GenBank/DDBJ whole genome shotgun (WGS) entry which is preliminary data.</text>
</comment>
<dbReference type="EMBL" id="BSYO01000038">
    <property type="protein sequence ID" value="GMH30646.1"/>
    <property type="molecule type" value="Genomic_DNA"/>
</dbReference>
<reference evidence="1" key="1">
    <citation type="submission" date="2023-05" db="EMBL/GenBank/DDBJ databases">
        <title>Nepenthes gracilis genome sequencing.</title>
        <authorList>
            <person name="Fukushima K."/>
        </authorList>
    </citation>
    <scope>NUCLEOTIDE SEQUENCE</scope>
    <source>
        <strain evidence="1">SING2019-196</strain>
    </source>
</reference>